<reference evidence="1 2" key="1">
    <citation type="journal article" date="2020" name="Mol. Biol. Evol.">
        <title>Distinct Expression and Methylation Patterns for Genes with Different Fates following a Single Whole-Genome Duplication in Flowering Plants.</title>
        <authorList>
            <person name="Shi T."/>
            <person name="Rahmani R.S."/>
            <person name="Gugger P.F."/>
            <person name="Wang M."/>
            <person name="Li H."/>
            <person name="Zhang Y."/>
            <person name="Li Z."/>
            <person name="Wang Q."/>
            <person name="Van de Peer Y."/>
            <person name="Marchal K."/>
            <person name="Chen J."/>
        </authorList>
    </citation>
    <scope>NUCLEOTIDE SEQUENCE [LARGE SCALE GENOMIC DNA]</scope>
    <source>
        <tissue evidence="1">Leaf</tissue>
    </source>
</reference>
<proteinExistence type="predicted"/>
<accession>A0A822YDF4</accession>
<evidence type="ECO:0000313" key="2">
    <source>
        <dbReference type="Proteomes" id="UP000607653"/>
    </source>
</evidence>
<dbReference type="EMBL" id="DUZY01000002">
    <property type="protein sequence ID" value="DAD29005.1"/>
    <property type="molecule type" value="Genomic_DNA"/>
</dbReference>
<dbReference type="Proteomes" id="UP000607653">
    <property type="component" value="Unassembled WGS sequence"/>
</dbReference>
<gene>
    <name evidence="1" type="ORF">HUJ06_030473</name>
</gene>
<sequence>MLEEEDDGSGEEEEDGRMEWRVLTSLVVGVWEKSEFGGGSLPGQK</sequence>
<dbReference type="AlphaFoldDB" id="A0A822YDF4"/>
<keyword evidence="2" id="KW-1185">Reference proteome</keyword>
<evidence type="ECO:0000313" key="1">
    <source>
        <dbReference type="EMBL" id="DAD29005.1"/>
    </source>
</evidence>
<comment type="caution">
    <text evidence="1">The sequence shown here is derived from an EMBL/GenBank/DDBJ whole genome shotgun (WGS) entry which is preliminary data.</text>
</comment>
<organism evidence="1 2">
    <name type="scientific">Nelumbo nucifera</name>
    <name type="common">Sacred lotus</name>
    <dbReference type="NCBI Taxonomy" id="4432"/>
    <lineage>
        <taxon>Eukaryota</taxon>
        <taxon>Viridiplantae</taxon>
        <taxon>Streptophyta</taxon>
        <taxon>Embryophyta</taxon>
        <taxon>Tracheophyta</taxon>
        <taxon>Spermatophyta</taxon>
        <taxon>Magnoliopsida</taxon>
        <taxon>Proteales</taxon>
        <taxon>Nelumbonaceae</taxon>
        <taxon>Nelumbo</taxon>
    </lineage>
</organism>
<name>A0A822YDF4_NELNU</name>
<protein>
    <submittedName>
        <fullName evidence="1">Uncharacterized protein</fullName>
    </submittedName>
</protein>